<organism evidence="2 3">
    <name type="scientific">Gigaspora rosea</name>
    <dbReference type="NCBI Taxonomy" id="44941"/>
    <lineage>
        <taxon>Eukaryota</taxon>
        <taxon>Fungi</taxon>
        <taxon>Fungi incertae sedis</taxon>
        <taxon>Mucoromycota</taxon>
        <taxon>Glomeromycotina</taxon>
        <taxon>Glomeromycetes</taxon>
        <taxon>Diversisporales</taxon>
        <taxon>Gigasporaceae</taxon>
        <taxon>Gigaspora</taxon>
    </lineage>
</organism>
<gene>
    <name evidence="2" type="ORF">C2G38_2249226</name>
</gene>
<feature type="region of interest" description="Disordered" evidence="1">
    <location>
        <begin position="402"/>
        <end position="427"/>
    </location>
</feature>
<keyword evidence="3" id="KW-1185">Reference proteome</keyword>
<evidence type="ECO:0000256" key="1">
    <source>
        <dbReference type="SAM" id="MobiDB-lite"/>
    </source>
</evidence>
<sequence>MIENIKPQLEGFFVDIINAIIPTERSAYNINEPKKTIVGLCYQMAGLRNKFVNQYKLEVGLYLIASRATWEAIDTISSLGYLKNLFHVYNIDDYHSIYENRKPDTTSTSTAKHFATCVAKPVFECPSVPLIFNGVSIHNPANVESPRICWYLLKQYTGVFDISYLDYQLLRVSQGRLIITKYDQIDLLTIHSYADNIIEHKEEHSMNGLKLKHLASFNEYYVENMHSRIRANTSHNATTDNIIKQAYVIMNHDPTFKDTYSKVRRYPYSIKALDFLYDKMALSLLKHFQEVFYNRGISVPITTEEIDKEIAEKITNETIKKNTKKTIGKATITTKKAMKKVVDKPTKQPTKKTTKKNYKKKKTRDILSRHFERKSGHSIPSNGIFENINSFLKRIEKGADILTSEDLDNDKNNVEEDIEEQPEVEEV</sequence>
<proteinExistence type="predicted"/>
<feature type="compositionally biased region" description="Basic residues" evidence="1">
    <location>
        <begin position="349"/>
        <end position="363"/>
    </location>
</feature>
<evidence type="ECO:0000313" key="2">
    <source>
        <dbReference type="EMBL" id="RIB12873.1"/>
    </source>
</evidence>
<reference evidence="2 3" key="1">
    <citation type="submission" date="2018-06" db="EMBL/GenBank/DDBJ databases">
        <title>Comparative genomics reveals the genomic features of Rhizophagus irregularis, R. cerebriforme, R. diaphanum and Gigaspora rosea, and their symbiotic lifestyle signature.</title>
        <authorList>
            <person name="Morin E."/>
            <person name="San Clemente H."/>
            <person name="Chen E.C.H."/>
            <person name="De La Providencia I."/>
            <person name="Hainaut M."/>
            <person name="Kuo A."/>
            <person name="Kohler A."/>
            <person name="Murat C."/>
            <person name="Tang N."/>
            <person name="Roy S."/>
            <person name="Loubradou J."/>
            <person name="Henrissat B."/>
            <person name="Grigoriev I.V."/>
            <person name="Corradi N."/>
            <person name="Roux C."/>
            <person name="Martin F.M."/>
        </authorList>
    </citation>
    <scope>NUCLEOTIDE SEQUENCE [LARGE SCALE GENOMIC DNA]</scope>
    <source>
        <strain evidence="2 3">DAOM 194757</strain>
    </source>
</reference>
<dbReference type="Proteomes" id="UP000266673">
    <property type="component" value="Unassembled WGS sequence"/>
</dbReference>
<accession>A0A397UZ65</accession>
<protein>
    <submittedName>
        <fullName evidence="2">Uncharacterized protein</fullName>
    </submittedName>
</protein>
<dbReference type="OrthoDB" id="2426897at2759"/>
<feature type="region of interest" description="Disordered" evidence="1">
    <location>
        <begin position="343"/>
        <end position="363"/>
    </location>
</feature>
<name>A0A397UZ65_9GLOM</name>
<dbReference type="AlphaFoldDB" id="A0A397UZ65"/>
<dbReference type="STRING" id="44941.A0A397UZ65"/>
<feature type="compositionally biased region" description="Acidic residues" evidence="1">
    <location>
        <begin position="415"/>
        <end position="427"/>
    </location>
</feature>
<evidence type="ECO:0000313" key="3">
    <source>
        <dbReference type="Proteomes" id="UP000266673"/>
    </source>
</evidence>
<dbReference type="EMBL" id="QKWP01000982">
    <property type="protein sequence ID" value="RIB12873.1"/>
    <property type="molecule type" value="Genomic_DNA"/>
</dbReference>
<comment type="caution">
    <text evidence="2">The sequence shown here is derived from an EMBL/GenBank/DDBJ whole genome shotgun (WGS) entry which is preliminary data.</text>
</comment>